<dbReference type="AlphaFoldDB" id="V8PAP7"/>
<accession>V8PAP7</accession>
<feature type="compositionally biased region" description="Basic and acidic residues" evidence="1">
    <location>
        <begin position="398"/>
        <end position="424"/>
    </location>
</feature>
<evidence type="ECO:0000313" key="3">
    <source>
        <dbReference type="Proteomes" id="UP000018936"/>
    </source>
</evidence>
<keyword evidence="3" id="KW-1185">Reference proteome</keyword>
<feature type="non-terminal residue" evidence="2">
    <location>
        <position position="1"/>
    </location>
</feature>
<feature type="region of interest" description="Disordered" evidence="1">
    <location>
        <begin position="352"/>
        <end position="424"/>
    </location>
</feature>
<protein>
    <submittedName>
        <fullName evidence="2">Pre-mRNA-splicing factor 38B</fullName>
    </submittedName>
</protein>
<evidence type="ECO:0000313" key="2">
    <source>
        <dbReference type="EMBL" id="ETE71056.1"/>
    </source>
</evidence>
<dbReference type="Proteomes" id="UP000018936">
    <property type="component" value="Unassembled WGS sequence"/>
</dbReference>
<reference evidence="2 3" key="1">
    <citation type="journal article" date="2013" name="Proc. Natl. Acad. Sci. U.S.A.">
        <title>The king cobra genome reveals dynamic gene evolution and adaptation in the snake venom system.</title>
        <authorList>
            <person name="Vonk F.J."/>
            <person name="Casewell N.R."/>
            <person name="Henkel C.V."/>
            <person name="Heimberg A.M."/>
            <person name="Jansen H.J."/>
            <person name="McCleary R.J."/>
            <person name="Kerkkamp H.M."/>
            <person name="Vos R.A."/>
            <person name="Guerreiro I."/>
            <person name="Calvete J.J."/>
            <person name="Wuster W."/>
            <person name="Woods A.E."/>
            <person name="Logan J.M."/>
            <person name="Harrison R.A."/>
            <person name="Castoe T.A."/>
            <person name="de Koning A.P."/>
            <person name="Pollock D.D."/>
            <person name="Yandell M."/>
            <person name="Calderon D."/>
            <person name="Renjifo C."/>
            <person name="Currier R.B."/>
            <person name="Salgado D."/>
            <person name="Pla D."/>
            <person name="Sanz L."/>
            <person name="Hyder A.S."/>
            <person name="Ribeiro J.M."/>
            <person name="Arntzen J.W."/>
            <person name="van den Thillart G.E."/>
            <person name="Boetzer M."/>
            <person name="Pirovano W."/>
            <person name="Dirks R.P."/>
            <person name="Spaink H.P."/>
            <person name="Duboule D."/>
            <person name="McGlinn E."/>
            <person name="Kini R.M."/>
            <person name="Richardson M.K."/>
        </authorList>
    </citation>
    <scope>NUCLEOTIDE SEQUENCE</scope>
    <source>
        <tissue evidence="2">Blood</tissue>
    </source>
</reference>
<proteinExistence type="predicted"/>
<organism evidence="2 3">
    <name type="scientific">Ophiophagus hannah</name>
    <name type="common">King cobra</name>
    <name type="synonym">Naja hannah</name>
    <dbReference type="NCBI Taxonomy" id="8665"/>
    <lineage>
        <taxon>Eukaryota</taxon>
        <taxon>Metazoa</taxon>
        <taxon>Chordata</taxon>
        <taxon>Craniata</taxon>
        <taxon>Vertebrata</taxon>
        <taxon>Euteleostomi</taxon>
        <taxon>Lepidosauria</taxon>
        <taxon>Squamata</taxon>
        <taxon>Bifurcata</taxon>
        <taxon>Unidentata</taxon>
        <taxon>Episquamata</taxon>
        <taxon>Toxicofera</taxon>
        <taxon>Serpentes</taxon>
        <taxon>Colubroidea</taxon>
        <taxon>Elapidae</taxon>
        <taxon>Elapinae</taxon>
        <taxon>Ophiophagus</taxon>
    </lineage>
</organism>
<dbReference type="EMBL" id="AZIM01000442">
    <property type="protein sequence ID" value="ETE71056.1"/>
    <property type="molecule type" value="Genomic_DNA"/>
</dbReference>
<sequence>MSGHPLATFSQVLPFAMVDPECSTASAENVDVRRGRARWAARSLGLASKSLHGKSRQSAIPPFHFLLEKLVVRPKYANICASCPKRSGVKEEELLLVSLGQWWLTLFSSCAKNCACVHPMPPAHACAPICYASLCMHAQSLMCCASLRMHETPHVFCTSLRMYACLPCPLHPHARVPDIRQSAVRQHACMHSGALPGDLSCAGRSGSACYFWHACHRFAITALGPCMLCYRQQEIIQEIRKGDRVTPGHCDRHKCESTPKHLDVDHMIAGMLRQSRELPVMEEGALQAWAGGPHNLPLLWRAFFYIDPELLLQPWCTHCPCHLSCGKERINASLIILFQLSCTLWCPNDAHRGGGREKEGEGERGRGREREGGRERGRERMGVREWEEERGRKRRGRGGGERGRGKINKEGRTDGRKEGRNLSS</sequence>
<evidence type="ECO:0000256" key="1">
    <source>
        <dbReference type="SAM" id="MobiDB-lite"/>
    </source>
</evidence>
<comment type="caution">
    <text evidence="2">The sequence shown here is derived from an EMBL/GenBank/DDBJ whole genome shotgun (WGS) entry which is preliminary data.</text>
</comment>
<name>V8PAP7_OPHHA</name>
<gene>
    <name evidence="2" type="primary">Prpf38b</name>
    <name evidence="2" type="ORF">L345_03130</name>
</gene>
<feature type="compositionally biased region" description="Basic and acidic residues" evidence="1">
    <location>
        <begin position="352"/>
        <end position="391"/>
    </location>
</feature>